<feature type="chain" id="PRO_5039540891" evidence="1">
    <location>
        <begin position="17"/>
        <end position="193"/>
    </location>
</feature>
<dbReference type="EMBL" id="JACHJB010000004">
    <property type="protein sequence ID" value="MBB6351759.1"/>
    <property type="molecule type" value="Genomic_DNA"/>
</dbReference>
<evidence type="ECO:0000313" key="3">
    <source>
        <dbReference type="Proteomes" id="UP000583800"/>
    </source>
</evidence>
<accession>A0A7X0CB49</accession>
<gene>
    <name evidence="2" type="ORF">FHU36_008342</name>
</gene>
<feature type="signal peptide" evidence="1">
    <location>
        <begin position="1"/>
        <end position="16"/>
    </location>
</feature>
<evidence type="ECO:0000313" key="2">
    <source>
        <dbReference type="EMBL" id="MBB6351759.1"/>
    </source>
</evidence>
<dbReference type="AlphaFoldDB" id="A0A7X0CB49"/>
<proteinExistence type="predicted"/>
<comment type="caution">
    <text evidence="2">The sequence shown here is derived from an EMBL/GenBank/DDBJ whole genome shotgun (WGS) entry which is preliminary data.</text>
</comment>
<keyword evidence="1" id="KW-0732">Signal</keyword>
<keyword evidence="3" id="KW-1185">Reference proteome</keyword>
<organism evidence="2 3">
    <name type="scientific">Nonomuraea muscovyensis</name>
    <dbReference type="NCBI Taxonomy" id="1124761"/>
    <lineage>
        <taxon>Bacteria</taxon>
        <taxon>Bacillati</taxon>
        <taxon>Actinomycetota</taxon>
        <taxon>Actinomycetes</taxon>
        <taxon>Streptosporangiales</taxon>
        <taxon>Streptosporangiaceae</taxon>
        <taxon>Nonomuraea</taxon>
    </lineage>
</organism>
<protein>
    <submittedName>
        <fullName evidence="2">Uncharacterized protein</fullName>
    </submittedName>
</protein>
<reference evidence="2 3" key="1">
    <citation type="submission" date="2020-08" db="EMBL/GenBank/DDBJ databases">
        <title>Sequencing the genomes of 1000 actinobacteria strains.</title>
        <authorList>
            <person name="Klenk H.-P."/>
        </authorList>
    </citation>
    <scope>NUCLEOTIDE SEQUENCE [LARGE SCALE GENOMIC DNA]</scope>
    <source>
        <strain evidence="2 3">DSM 45913</strain>
    </source>
</reference>
<dbReference type="RefSeq" id="WP_185089460.1">
    <property type="nucleotide sequence ID" value="NZ_JACHJB010000004.1"/>
</dbReference>
<dbReference type="Proteomes" id="UP000583800">
    <property type="component" value="Unassembled WGS sequence"/>
</dbReference>
<sequence length="193" mass="20903">MLQMGMAALAAAAVVAGPGGLPKGTLFMESHPPAKAWESYHTSDSLGSPLRVNPCTRPKAWDTGRVAARTMVHTSENELRDEQLVLYKDVAHARKAVRGLRAELARCADAGRGYHRSRFFTKPLAVGDEALRVGALHFEDATRSVVVRRGAAVYVVGESGRVSRSLPMSYFRGLVRQAERMTAKVCGLPRAAC</sequence>
<name>A0A7X0CB49_9ACTN</name>
<evidence type="ECO:0000256" key="1">
    <source>
        <dbReference type="SAM" id="SignalP"/>
    </source>
</evidence>